<feature type="transmembrane region" description="Helical" evidence="8">
    <location>
        <begin position="97"/>
        <end position="115"/>
    </location>
</feature>
<dbReference type="PROSITE" id="PS50850">
    <property type="entry name" value="MFS"/>
    <property type="match status" value="1"/>
</dbReference>
<sequence>MPAAAAASRGSCSPLLFFMVPWVVLSTFNVGFGISELNPLQRVLTCRGAAPHGWLPACFALSEAGFGILTALFTLGGFVSSLLLSPLRARFGLTKRATLLAATVVGSAGAALQAFSWSVAALGAGRALMGMGAGVGVAVVPGYLNDISPPALRGPVGVANQLSIVLGILLAQALGVSPLGSAPAESSAPQPGGLARWRFVPLFSLGVQLLQLLGASLACESPAEAPAHKRVELRARLGADVHSEGAAEEEEALLSSEPRNDTAWPAEEPLEIPALLNITLRGGKDVRERETRRGVVLIMGTLVAQQLSGVNAVLYFSSSIMADALGGGENERNAKLIALGITVVNALMTFPPMYLISESRLGRRGLLLSSSSSMALSSLALGLGILYAVPWLSAVALVAVVAGFSIGLGPVPFLILPELVEPRVRLVCCMRRTSLTSSPRRRALRRRSASR</sequence>
<keyword evidence="6 8" id="KW-0472">Membrane</keyword>
<keyword evidence="4 8" id="KW-0812">Transmembrane</keyword>
<comment type="subcellular location">
    <subcellularLocation>
        <location evidence="1">Membrane</location>
        <topology evidence="1">Multi-pass membrane protein</topology>
    </subcellularLocation>
</comment>
<reference evidence="10 11" key="1">
    <citation type="journal article" date="2018" name="Mol. Biol. Evol.">
        <title>Broad Genomic Sampling Reveals a Smut Pathogenic Ancestry of the Fungal Clade Ustilaginomycotina.</title>
        <authorList>
            <person name="Kijpornyongpan T."/>
            <person name="Mondo S.J."/>
            <person name="Barry K."/>
            <person name="Sandor L."/>
            <person name="Lee J."/>
            <person name="Lipzen A."/>
            <person name="Pangilinan J."/>
            <person name="LaButti K."/>
            <person name="Hainaut M."/>
            <person name="Henrissat B."/>
            <person name="Grigoriev I.V."/>
            <person name="Spatafora J.W."/>
            <person name="Aime M.C."/>
        </authorList>
    </citation>
    <scope>NUCLEOTIDE SEQUENCE [LARGE SCALE GENOMIC DNA]</scope>
    <source>
        <strain evidence="10 11">MCA 4186</strain>
    </source>
</reference>
<feature type="transmembrane region" description="Helical" evidence="8">
    <location>
        <begin position="336"/>
        <end position="355"/>
    </location>
</feature>
<evidence type="ECO:0000256" key="8">
    <source>
        <dbReference type="SAM" id="Phobius"/>
    </source>
</evidence>
<dbReference type="Pfam" id="PF00083">
    <property type="entry name" value="Sugar_tr"/>
    <property type="match status" value="1"/>
</dbReference>
<feature type="transmembrane region" description="Helical" evidence="8">
    <location>
        <begin position="127"/>
        <end position="144"/>
    </location>
</feature>
<evidence type="ECO:0000256" key="1">
    <source>
        <dbReference type="ARBA" id="ARBA00004141"/>
    </source>
</evidence>
<evidence type="ECO:0000259" key="9">
    <source>
        <dbReference type="PROSITE" id="PS50850"/>
    </source>
</evidence>
<organism evidence="10 11">
    <name type="scientific">Tilletiopsis washingtonensis</name>
    <dbReference type="NCBI Taxonomy" id="58919"/>
    <lineage>
        <taxon>Eukaryota</taxon>
        <taxon>Fungi</taxon>
        <taxon>Dikarya</taxon>
        <taxon>Basidiomycota</taxon>
        <taxon>Ustilaginomycotina</taxon>
        <taxon>Exobasidiomycetes</taxon>
        <taxon>Entylomatales</taxon>
        <taxon>Entylomatales incertae sedis</taxon>
        <taxon>Tilletiopsis</taxon>
    </lineage>
</organism>
<feature type="transmembrane region" description="Helical" evidence="8">
    <location>
        <begin position="12"/>
        <end position="34"/>
    </location>
</feature>
<gene>
    <name evidence="10" type="ORF">FA09DRAFT_329431</name>
</gene>
<evidence type="ECO:0000313" key="11">
    <source>
        <dbReference type="Proteomes" id="UP000245946"/>
    </source>
</evidence>
<dbReference type="OrthoDB" id="4540492at2759"/>
<dbReference type="Gene3D" id="1.20.1250.20">
    <property type="entry name" value="MFS general substrate transporter like domains"/>
    <property type="match status" value="1"/>
</dbReference>
<dbReference type="InterPro" id="IPR036259">
    <property type="entry name" value="MFS_trans_sf"/>
</dbReference>
<dbReference type="GO" id="GO:0015149">
    <property type="term" value="F:hexose transmembrane transporter activity"/>
    <property type="evidence" value="ECO:0007669"/>
    <property type="project" value="TreeGrafter"/>
</dbReference>
<dbReference type="RefSeq" id="XP_025598649.1">
    <property type="nucleotide sequence ID" value="XM_025742179.1"/>
</dbReference>
<dbReference type="GO" id="GO:0016020">
    <property type="term" value="C:membrane"/>
    <property type="evidence" value="ECO:0007669"/>
    <property type="project" value="UniProtKB-SubCell"/>
</dbReference>
<feature type="domain" description="Major facilitator superfamily (MFS) profile" evidence="9">
    <location>
        <begin position="19"/>
        <end position="451"/>
    </location>
</feature>
<dbReference type="InterPro" id="IPR005828">
    <property type="entry name" value="MFS_sugar_transport-like"/>
</dbReference>
<keyword evidence="3" id="KW-0813">Transport</keyword>
<feature type="transmembrane region" description="Helical" evidence="8">
    <location>
        <begin position="395"/>
        <end position="416"/>
    </location>
</feature>
<protein>
    <submittedName>
        <fullName evidence="10">MFS general substrate transporter</fullName>
    </submittedName>
</protein>
<dbReference type="STRING" id="58919.A0A316Z9E9"/>
<evidence type="ECO:0000256" key="7">
    <source>
        <dbReference type="ARBA" id="ARBA00049119"/>
    </source>
</evidence>
<dbReference type="PANTHER" id="PTHR23503:SF8">
    <property type="entry name" value="FACILITATED GLUCOSE TRANSPORTER PROTEIN 1"/>
    <property type="match status" value="1"/>
</dbReference>
<evidence type="ECO:0000256" key="4">
    <source>
        <dbReference type="ARBA" id="ARBA00022692"/>
    </source>
</evidence>
<evidence type="ECO:0000256" key="2">
    <source>
        <dbReference type="ARBA" id="ARBA00010992"/>
    </source>
</evidence>
<feature type="transmembrane region" description="Helical" evidence="8">
    <location>
        <begin position="64"/>
        <end position="85"/>
    </location>
</feature>
<dbReference type="Proteomes" id="UP000245946">
    <property type="component" value="Unassembled WGS sequence"/>
</dbReference>
<name>A0A316Z9E9_9BASI</name>
<dbReference type="InterPro" id="IPR003663">
    <property type="entry name" value="Sugar/inositol_transpt"/>
</dbReference>
<dbReference type="PANTHER" id="PTHR23503">
    <property type="entry name" value="SOLUTE CARRIER FAMILY 2"/>
    <property type="match status" value="1"/>
</dbReference>
<evidence type="ECO:0000256" key="3">
    <source>
        <dbReference type="ARBA" id="ARBA00022448"/>
    </source>
</evidence>
<comment type="similarity">
    <text evidence="2">Belongs to the major facilitator superfamily. Sugar transporter (TC 2.A.1.1) family.</text>
</comment>
<keyword evidence="11" id="KW-1185">Reference proteome</keyword>
<proteinExistence type="inferred from homology"/>
<feature type="transmembrane region" description="Helical" evidence="8">
    <location>
        <begin position="294"/>
        <end position="316"/>
    </location>
</feature>
<comment type="catalytic activity">
    <reaction evidence="7">
        <text>myo-inositol(out) + H(+)(out) = myo-inositol(in) + H(+)(in)</text>
        <dbReference type="Rhea" id="RHEA:60364"/>
        <dbReference type="ChEBI" id="CHEBI:15378"/>
        <dbReference type="ChEBI" id="CHEBI:17268"/>
    </reaction>
</comment>
<dbReference type="InterPro" id="IPR020846">
    <property type="entry name" value="MFS_dom"/>
</dbReference>
<dbReference type="EMBL" id="KZ819291">
    <property type="protein sequence ID" value="PWN98370.1"/>
    <property type="molecule type" value="Genomic_DNA"/>
</dbReference>
<accession>A0A316Z9E9</accession>
<keyword evidence="5 8" id="KW-1133">Transmembrane helix</keyword>
<evidence type="ECO:0000256" key="6">
    <source>
        <dbReference type="ARBA" id="ARBA00023136"/>
    </source>
</evidence>
<dbReference type="InterPro" id="IPR045263">
    <property type="entry name" value="GLUT"/>
</dbReference>
<dbReference type="AlphaFoldDB" id="A0A316Z9E9"/>
<feature type="transmembrane region" description="Helical" evidence="8">
    <location>
        <begin position="367"/>
        <end position="389"/>
    </location>
</feature>
<evidence type="ECO:0000256" key="5">
    <source>
        <dbReference type="ARBA" id="ARBA00022989"/>
    </source>
</evidence>
<evidence type="ECO:0000313" key="10">
    <source>
        <dbReference type="EMBL" id="PWN98370.1"/>
    </source>
</evidence>
<dbReference type="SUPFAM" id="SSF103473">
    <property type="entry name" value="MFS general substrate transporter"/>
    <property type="match status" value="1"/>
</dbReference>
<dbReference type="PRINTS" id="PR00171">
    <property type="entry name" value="SUGRTRNSPORT"/>
</dbReference>
<dbReference type="GeneID" id="37269723"/>